<proteinExistence type="predicted"/>
<accession>A0A2U2BLP3</accession>
<evidence type="ECO:0000313" key="1">
    <source>
        <dbReference type="EMBL" id="PWE14930.1"/>
    </source>
</evidence>
<organism evidence="1 2">
    <name type="scientific">Alcaligenes faecalis</name>
    <dbReference type="NCBI Taxonomy" id="511"/>
    <lineage>
        <taxon>Bacteria</taxon>
        <taxon>Pseudomonadati</taxon>
        <taxon>Pseudomonadota</taxon>
        <taxon>Betaproteobacteria</taxon>
        <taxon>Burkholderiales</taxon>
        <taxon>Alcaligenaceae</taxon>
        <taxon>Alcaligenes</taxon>
    </lineage>
</organism>
<reference evidence="1 2" key="1">
    <citation type="submission" date="2018-05" db="EMBL/GenBank/DDBJ databases">
        <title>Genome Sequence of an Efficient Indole-Degrading Bacterium, Alcaligenes sp.YBY.</title>
        <authorList>
            <person name="Yang B."/>
        </authorList>
    </citation>
    <scope>NUCLEOTIDE SEQUENCE [LARGE SCALE GENOMIC DNA]</scope>
    <source>
        <strain evidence="1 2">YBY</strain>
    </source>
</reference>
<dbReference type="RefSeq" id="WP_109088962.1">
    <property type="nucleotide sequence ID" value="NZ_QEXO01000002.1"/>
</dbReference>
<sequence length="100" mass="11517">MFTINEHHALLRLMRVSMGGVPDSKPIAHWLQQWDRMNDPVSLTALQADLVFSRARDVEEITLAANRTGAKPSTLGRREYENFMEIIARSYPLPSQEHER</sequence>
<evidence type="ECO:0000313" key="2">
    <source>
        <dbReference type="Proteomes" id="UP000245216"/>
    </source>
</evidence>
<dbReference type="AlphaFoldDB" id="A0A2U2BLP3"/>
<comment type="caution">
    <text evidence="1">The sequence shown here is derived from an EMBL/GenBank/DDBJ whole genome shotgun (WGS) entry which is preliminary data.</text>
</comment>
<name>A0A2U2BLP3_ALCFA</name>
<dbReference type="EMBL" id="QEXO01000002">
    <property type="protein sequence ID" value="PWE14930.1"/>
    <property type="molecule type" value="Genomic_DNA"/>
</dbReference>
<reference evidence="1 2" key="2">
    <citation type="submission" date="2018-05" db="EMBL/GenBank/DDBJ databases">
        <authorList>
            <person name="Lanie J.A."/>
            <person name="Ng W.-L."/>
            <person name="Kazmierczak K.M."/>
            <person name="Andrzejewski T.M."/>
            <person name="Davidsen T.M."/>
            <person name="Wayne K.J."/>
            <person name="Tettelin H."/>
            <person name="Glass J.I."/>
            <person name="Rusch D."/>
            <person name="Podicherti R."/>
            <person name="Tsui H.-C.T."/>
            <person name="Winkler M.E."/>
        </authorList>
    </citation>
    <scope>NUCLEOTIDE SEQUENCE [LARGE SCALE GENOMIC DNA]</scope>
    <source>
        <strain evidence="1 2">YBY</strain>
    </source>
</reference>
<protein>
    <submittedName>
        <fullName evidence="1">Uncharacterized protein</fullName>
    </submittedName>
</protein>
<gene>
    <name evidence="1" type="ORF">DF183_09620</name>
</gene>
<dbReference type="Proteomes" id="UP000245216">
    <property type="component" value="Unassembled WGS sequence"/>
</dbReference>